<evidence type="ECO:0000256" key="1">
    <source>
        <dbReference type="SAM" id="Phobius"/>
    </source>
</evidence>
<accession>A0ABM7REC3</accession>
<name>A0ABM7REC3_9BACT</name>
<dbReference type="Proteomes" id="UP001374893">
    <property type="component" value="Chromosome"/>
</dbReference>
<protein>
    <recommendedName>
        <fullName evidence="4">Transposase</fullName>
    </recommendedName>
</protein>
<dbReference type="RefSeq" id="WP_338689377.1">
    <property type="nucleotide sequence ID" value="NZ_AP024702.1"/>
</dbReference>
<gene>
    <name evidence="2" type="ORF">HAHE_11770</name>
</gene>
<proteinExistence type="predicted"/>
<keyword evidence="1" id="KW-0812">Transmembrane</keyword>
<keyword evidence="1" id="KW-1133">Transmembrane helix</keyword>
<keyword evidence="3" id="KW-1185">Reference proteome</keyword>
<sequence length="145" mass="16181">MSRSKASHGARSVPHKGPYVASMAFAFLHYLSIVAGATLGYILIRTGEPDVANWLILSMCAIALTWLLNYASRRTARCPLCTGTPLLDNRAAKHRKAVRLKPLNYGVTAQLSLLIIQRFRCMYCGTPFDLHREPNRMNGEQDGEF</sequence>
<keyword evidence="1" id="KW-0472">Membrane</keyword>
<dbReference type="EMBL" id="AP024702">
    <property type="protein sequence ID" value="BCX47269.1"/>
    <property type="molecule type" value="Genomic_DNA"/>
</dbReference>
<evidence type="ECO:0000313" key="3">
    <source>
        <dbReference type="Proteomes" id="UP001374893"/>
    </source>
</evidence>
<reference evidence="2 3" key="1">
    <citation type="submission" date="2021-06" db="EMBL/GenBank/DDBJ databases">
        <title>Complete genome of Haloferula helveola possessing various polysaccharide degrading enzymes.</title>
        <authorList>
            <person name="Takami H."/>
            <person name="Huang C."/>
            <person name="Hamasaki K."/>
        </authorList>
    </citation>
    <scope>NUCLEOTIDE SEQUENCE [LARGE SCALE GENOMIC DNA]</scope>
    <source>
        <strain evidence="2 3">CN-1</strain>
    </source>
</reference>
<evidence type="ECO:0008006" key="4">
    <source>
        <dbReference type="Google" id="ProtNLM"/>
    </source>
</evidence>
<organism evidence="2 3">
    <name type="scientific">Haloferula helveola</name>
    <dbReference type="NCBI Taxonomy" id="490095"/>
    <lineage>
        <taxon>Bacteria</taxon>
        <taxon>Pseudomonadati</taxon>
        <taxon>Verrucomicrobiota</taxon>
        <taxon>Verrucomicrobiia</taxon>
        <taxon>Verrucomicrobiales</taxon>
        <taxon>Verrucomicrobiaceae</taxon>
        <taxon>Haloferula</taxon>
    </lineage>
</organism>
<evidence type="ECO:0000313" key="2">
    <source>
        <dbReference type="EMBL" id="BCX47269.1"/>
    </source>
</evidence>
<feature type="transmembrane region" description="Helical" evidence="1">
    <location>
        <begin position="51"/>
        <end position="71"/>
    </location>
</feature>
<feature type="transmembrane region" description="Helical" evidence="1">
    <location>
        <begin position="20"/>
        <end position="44"/>
    </location>
</feature>